<feature type="transmembrane region" description="Helical" evidence="2">
    <location>
        <begin position="46"/>
        <end position="68"/>
    </location>
</feature>
<feature type="region of interest" description="Disordered" evidence="1">
    <location>
        <begin position="228"/>
        <end position="261"/>
    </location>
</feature>
<dbReference type="Proteomes" id="UP001501682">
    <property type="component" value="Unassembled WGS sequence"/>
</dbReference>
<feature type="compositionally biased region" description="Low complexity" evidence="1">
    <location>
        <begin position="80"/>
        <end position="104"/>
    </location>
</feature>
<sequence>MNDKKNIDRLFQEKFKDFEVAPNDAVWERISESLPKKKKKRRVIALWWQIGGVAAMVTLLLTVGVSVFNTDDNQKFPIVNTENSTNDLNNNNNNNNNNNTNTPTKKSPNELNTVGSNNKTQIVNSNIDSEQESNLNDSKEDTSQKTSTSKQLTTPNNYNQKLNSVANNSKVVKRHKPSQKQHRLSSNKDKSTKIANQTKTSNSNLKKNDNTQLASETEIKSTIKEALENSNTGIAANKSSENTKSETPHTDLSKTNKPEVENSLIEIPEKASIEDAIAEQNTTIEEEEKEDDQNRWSIAPNVAPVYFSSLGAGSPLDQQFNENSKSSDITMSYGIAGSYAISKKLKIRAGVHRVNLSQTTSDVYAYTGAETAARGVDAEFSNISFKGGEQHVSLISSTMMNKASTPELFNTKIAGKIDQKFGFIEVPLELEYSLLDKKFGINVIGGFSTFILNENEIYADINGSSTLIGEANNINTTSFSANFGLGMNYNLSKQWHINLEPTLKYQINTFNNTTGDFKPFFIGVYTGLSFKF</sequence>
<evidence type="ECO:0000256" key="1">
    <source>
        <dbReference type="SAM" id="MobiDB-lite"/>
    </source>
</evidence>
<reference evidence="4" key="1">
    <citation type="journal article" date="2019" name="Int. J. Syst. Evol. Microbiol.">
        <title>The Global Catalogue of Microorganisms (GCM) 10K type strain sequencing project: providing services to taxonomists for standard genome sequencing and annotation.</title>
        <authorList>
            <consortium name="The Broad Institute Genomics Platform"/>
            <consortium name="The Broad Institute Genome Sequencing Center for Infectious Disease"/>
            <person name="Wu L."/>
            <person name="Ma J."/>
        </authorList>
    </citation>
    <scope>NUCLEOTIDE SEQUENCE [LARGE SCALE GENOMIC DNA]</scope>
    <source>
        <strain evidence="4">JCM 17633</strain>
    </source>
</reference>
<dbReference type="SUPFAM" id="SSF56925">
    <property type="entry name" value="OMPA-like"/>
    <property type="match status" value="1"/>
</dbReference>
<dbReference type="RefSeq" id="WP_344715635.1">
    <property type="nucleotide sequence ID" value="NZ_BAABCB010000028.1"/>
</dbReference>
<feature type="compositionally biased region" description="Basic and acidic residues" evidence="1">
    <location>
        <begin position="241"/>
        <end position="260"/>
    </location>
</feature>
<gene>
    <name evidence="3" type="ORF">GCM10022292_28740</name>
</gene>
<feature type="compositionally biased region" description="Basic residues" evidence="1">
    <location>
        <begin position="171"/>
        <end position="185"/>
    </location>
</feature>
<feature type="compositionally biased region" description="Polar residues" evidence="1">
    <location>
        <begin position="228"/>
        <end position="240"/>
    </location>
</feature>
<keyword evidence="2" id="KW-1133">Transmembrane helix</keyword>
<feature type="compositionally biased region" description="Polar residues" evidence="1">
    <location>
        <begin position="105"/>
        <end position="136"/>
    </location>
</feature>
<feature type="compositionally biased region" description="Polar residues" evidence="1">
    <location>
        <begin position="193"/>
        <end position="214"/>
    </location>
</feature>
<evidence type="ECO:0000256" key="2">
    <source>
        <dbReference type="SAM" id="Phobius"/>
    </source>
</evidence>
<evidence type="ECO:0000313" key="4">
    <source>
        <dbReference type="Proteomes" id="UP001501682"/>
    </source>
</evidence>
<dbReference type="InterPro" id="IPR011250">
    <property type="entry name" value="OMP/PagP_B-barrel"/>
</dbReference>
<evidence type="ECO:0008006" key="5">
    <source>
        <dbReference type="Google" id="ProtNLM"/>
    </source>
</evidence>
<proteinExistence type="predicted"/>
<keyword evidence="4" id="KW-1185">Reference proteome</keyword>
<name>A0ABP8D0F9_9FLAO</name>
<protein>
    <recommendedName>
        <fullName evidence="5">Outer membrane protein beta-barrel domain-containing protein</fullName>
    </recommendedName>
</protein>
<dbReference type="EMBL" id="BAABCB010000028">
    <property type="protein sequence ID" value="GAA4245629.1"/>
    <property type="molecule type" value="Genomic_DNA"/>
</dbReference>
<evidence type="ECO:0000313" key="3">
    <source>
        <dbReference type="EMBL" id="GAA4245629.1"/>
    </source>
</evidence>
<feature type="compositionally biased region" description="Low complexity" evidence="1">
    <location>
        <begin position="144"/>
        <end position="154"/>
    </location>
</feature>
<feature type="compositionally biased region" description="Polar residues" evidence="1">
    <location>
        <begin position="155"/>
        <end position="170"/>
    </location>
</feature>
<feature type="region of interest" description="Disordered" evidence="1">
    <location>
        <begin position="75"/>
        <end position="214"/>
    </location>
</feature>
<accession>A0ABP8D0F9</accession>
<comment type="caution">
    <text evidence="3">The sequence shown here is derived from an EMBL/GenBank/DDBJ whole genome shotgun (WGS) entry which is preliminary data.</text>
</comment>
<keyword evidence="2" id="KW-0472">Membrane</keyword>
<organism evidence="3 4">
    <name type="scientific">Winogradskyella damuponensis</name>
    <dbReference type="NCBI Taxonomy" id="943939"/>
    <lineage>
        <taxon>Bacteria</taxon>
        <taxon>Pseudomonadati</taxon>
        <taxon>Bacteroidota</taxon>
        <taxon>Flavobacteriia</taxon>
        <taxon>Flavobacteriales</taxon>
        <taxon>Flavobacteriaceae</taxon>
        <taxon>Winogradskyella</taxon>
    </lineage>
</organism>
<keyword evidence="2" id="KW-0812">Transmembrane</keyword>